<dbReference type="Gene3D" id="3.40.50.1820">
    <property type="entry name" value="alpha/beta hydrolase"/>
    <property type="match status" value="1"/>
</dbReference>
<dbReference type="OrthoDB" id="9806902at2"/>
<evidence type="ECO:0000313" key="1">
    <source>
        <dbReference type="EMBL" id="QCI86545.1"/>
    </source>
</evidence>
<protein>
    <submittedName>
        <fullName evidence="1">Alpha/beta hydrolase</fullName>
    </submittedName>
</protein>
<sequence>MKKEFYFSSSRQQKKIHAIIWLPDYQPKGIVQIVHGMAEHIERYTKFADFLTKNGWGVIGHDHLGHGQSVTELSDYGYFDKSNGTGVLIEDTYRLTTIIRKKFPNTKLVLLGHSMGSLIARNYLKKYSNAVDASILMGTSAGRVDLNLGLSLAKQLNRFSPKKINPKLDKVAFGSFNKSFSEDSKFNWLSKNQQNVQKYEQDKLCGFTFTNNGFYTLFQLTKQANEKGWANSIREGLPILVISGEKDPVGEFGKGPRKVIADLRQSVHSKLTLHLYQELRHEILNEDDNDLIMNDLLGWIEKHV</sequence>
<dbReference type="RefSeq" id="WP_136953376.1">
    <property type="nucleotide sequence ID" value="NZ_CP039712.1"/>
</dbReference>
<dbReference type="InterPro" id="IPR022742">
    <property type="entry name" value="Hydrolase_4"/>
</dbReference>
<dbReference type="Pfam" id="PF12146">
    <property type="entry name" value="Hydrolase_4"/>
    <property type="match status" value="1"/>
</dbReference>
<dbReference type="AlphaFoldDB" id="A0A4D7CQV5"/>
<dbReference type="EMBL" id="CP039712">
    <property type="protein sequence ID" value="QCI86545.1"/>
    <property type="molecule type" value="Genomic_DNA"/>
</dbReference>
<keyword evidence="2" id="KW-1185">Reference proteome</keyword>
<dbReference type="PANTHER" id="PTHR11614">
    <property type="entry name" value="PHOSPHOLIPASE-RELATED"/>
    <property type="match status" value="1"/>
</dbReference>
<accession>A0A4D7CQV5</accession>
<evidence type="ECO:0000313" key="2">
    <source>
        <dbReference type="Proteomes" id="UP000298615"/>
    </source>
</evidence>
<keyword evidence="1" id="KW-0378">Hydrolase</keyword>
<dbReference type="Proteomes" id="UP000298615">
    <property type="component" value="Chromosome"/>
</dbReference>
<dbReference type="InterPro" id="IPR029058">
    <property type="entry name" value="AB_hydrolase_fold"/>
</dbReference>
<dbReference type="SUPFAM" id="SSF53474">
    <property type="entry name" value="alpha/beta-Hydrolases"/>
    <property type="match status" value="1"/>
</dbReference>
<dbReference type="KEGG" id="vao:FA707_05985"/>
<gene>
    <name evidence="1" type="ORF">FA707_05985</name>
</gene>
<dbReference type="InterPro" id="IPR051044">
    <property type="entry name" value="MAG_DAG_Lipase"/>
</dbReference>
<dbReference type="GO" id="GO:0016787">
    <property type="term" value="F:hydrolase activity"/>
    <property type="evidence" value="ECO:0007669"/>
    <property type="project" value="UniProtKB-KW"/>
</dbReference>
<proteinExistence type="predicted"/>
<organism evidence="1 2">
    <name type="scientific">Vagococcus zengguangii</name>
    <dbReference type="NCBI Taxonomy" id="2571750"/>
    <lineage>
        <taxon>Bacteria</taxon>
        <taxon>Bacillati</taxon>
        <taxon>Bacillota</taxon>
        <taxon>Bacilli</taxon>
        <taxon>Lactobacillales</taxon>
        <taxon>Enterococcaceae</taxon>
        <taxon>Vagococcus</taxon>
    </lineage>
</organism>
<name>A0A4D7CQV5_9ENTE</name>
<reference evidence="1 2" key="1">
    <citation type="submission" date="2019-04" db="EMBL/GenBank/DDBJ databases">
        <title>Vagococcus sp. nov., isolated from faeces of yaks (Bos grunniens).</title>
        <authorList>
            <person name="Ge Y."/>
        </authorList>
    </citation>
    <scope>NUCLEOTIDE SEQUENCE [LARGE SCALE GENOMIC DNA]</scope>
    <source>
        <strain evidence="1 2">MN-17</strain>
    </source>
</reference>